<dbReference type="GO" id="GO:0005886">
    <property type="term" value="C:plasma membrane"/>
    <property type="evidence" value="ECO:0007669"/>
    <property type="project" value="UniProtKB-SubCell"/>
</dbReference>
<dbReference type="AlphaFoldDB" id="T0Q6S8"/>
<evidence type="ECO:0000313" key="9">
    <source>
        <dbReference type="Proteomes" id="UP000030762"/>
    </source>
</evidence>
<dbReference type="InParanoid" id="T0Q6S8"/>
<feature type="transmembrane region" description="Helical" evidence="7">
    <location>
        <begin position="425"/>
        <end position="443"/>
    </location>
</feature>
<protein>
    <recommendedName>
        <fullName evidence="10">Amino acid permease/ SLC12A domain-containing protein</fullName>
    </recommendedName>
</protein>
<name>T0Q6S8_SAPDV</name>
<dbReference type="PANTHER" id="PTHR42770">
    <property type="entry name" value="AMINO ACID TRANSPORTER-RELATED"/>
    <property type="match status" value="1"/>
</dbReference>
<feature type="transmembrane region" description="Helical" evidence="7">
    <location>
        <begin position="394"/>
        <end position="419"/>
    </location>
</feature>
<feature type="transmembrane region" description="Helical" evidence="7">
    <location>
        <begin position="280"/>
        <end position="305"/>
    </location>
</feature>
<evidence type="ECO:0000256" key="5">
    <source>
        <dbReference type="ARBA" id="ARBA00023136"/>
    </source>
</evidence>
<evidence type="ECO:0000256" key="1">
    <source>
        <dbReference type="ARBA" id="ARBA00004651"/>
    </source>
</evidence>
<feature type="transmembrane region" description="Helical" evidence="7">
    <location>
        <begin position="82"/>
        <end position="103"/>
    </location>
</feature>
<evidence type="ECO:0008006" key="10">
    <source>
        <dbReference type="Google" id="ProtNLM"/>
    </source>
</evidence>
<organism evidence="8 9">
    <name type="scientific">Saprolegnia diclina (strain VS20)</name>
    <dbReference type="NCBI Taxonomy" id="1156394"/>
    <lineage>
        <taxon>Eukaryota</taxon>
        <taxon>Sar</taxon>
        <taxon>Stramenopiles</taxon>
        <taxon>Oomycota</taxon>
        <taxon>Saprolegniomycetes</taxon>
        <taxon>Saprolegniales</taxon>
        <taxon>Saprolegniaceae</taxon>
        <taxon>Saprolegnia</taxon>
    </lineage>
</organism>
<dbReference type="PANTHER" id="PTHR42770:SF7">
    <property type="entry name" value="MEMBRANE PROTEIN"/>
    <property type="match status" value="1"/>
</dbReference>
<feature type="transmembrane region" description="Helical" evidence="7">
    <location>
        <begin position="56"/>
        <end position="76"/>
    </location>
</feature>
<dbReference type="OrthoDB" id="165722at2759"/>
<feature type="transmembrane region" description="Helical" evidence="7">
    <location>
        <begin position="206"/>
        <end position="227"/>
    </location>
</feature>
<feature type="region of interest" description="Disordered" evidence="6">
    <location>
        <begin position="1"/>
        <end position="20"/>
    </location>
</feature>
<gene>
    <name evidence="8" type="ORF">SDRG_13043</name>
</gene>
<sequence>MASTQPSTGNTGTASSPTSAPTRSAFDIWALGITIVIGGQYFSWNAGLVAGFYSYFGALLLMSTAYVTMVLCLAEVSSTLPFAGGAYGISRCSLGFYFGFIIGCCEALEYLAYVATSVLTMAQMFVVAYPSLDGYEPLTWLCIHVAIVAIHLHGGPLFWQVNRALALVSIGLLVLYIIGAFAIADWSVNTSSSLMHASDGATWMEMLPLTAWFFVGVESLNLASDDVAAPKSTIPKGQIACVLTLVVTGFMTYITSAFAPPGLADLSQAVVPLNAGYMRIFHISAASACLLSIPATYATIFGFVYSFQKLTTAIASSKLLPAICCVRSFRHHAITLLIGCSISYAICLMTWAVPSMSRHIFPVCILSASCTYAAQCVGYLYLRAKFKHLPREFTSPLGVFGAVFSLCVWVLNAVALMAFQNDGGAAVLAFLCVGGLLTVYYYGYAKSRQTFSDEERKVLFVAHIAIFNQARAKGKKNKSSGGPSKQSKIEKASAKVLSFKLPSGSSKRDLIKTVSVSSSRKIVPKGTAPDS</sequence>
<keyword evidence="3 7" id="KW-0812">Transmembrane</keyword>
<proteinExistence type="predicted"/>
<dbReference type="VEuPathDB" id="FungiDB:SDRG_13043"/>
<feature type="transmembrane region" description="Helical" evidence="7">
    <location>
        <begin position="359"/>
        <end position="382"/>
    </location>
</feature>
<reference evidence="8 9" key="1">
    <citation type="submission" date="2012-04" db="EMBL/GenBank/DDBJ databases">
        <title>The Genome Sequence of Saprolegnia declina VS20.</title>
        <authorList>
            <consortium name="The Broad Institute Genome Sequencing Platform"/>
            <person name="Russ C."/>
            <person name="Nusbaum C."/>
            <person name="Tyler B."/>
            <person name="van West P."/>
            <person name="Dieguez-Uribeondo J."/>
            <person name="de Bruijn I."/>
            <person name="Tripathy S."/>
            <person name="Jiang R."/>
            <person name="Young S.K."/>
            <person name="Zeng Q."/>
            <person name="Gargeya S."/>
            <person name="Fitzgerald M."/>
            <person name="Haas B."/>
            <person name="Abouelleil A."/>
            <person name="Alvarado L."/>
            <person name="Arachchi H.M."/>
            <person name="Berlin A."/>
            <person name="Chapman S.B."/>
            <person name="Goldberg J."/>
            <person name="Griggs A."/>
            <person name="Gujja S."/>
            <person name="Hansen M."/>
            <person name="Howarth C."/>
            <person name="Imamovic A."/>
            <person name="Larimer J."/>
            <person name="McCowen C."/>
            <person name="Montmayeur A."/>
            <person name="Murphy C."/>
            <person name="Neiman D."/>
            <person name="Pearson M."/>
            <person name="Priest M."/>
            <person name="Roberts A."/>
            <person name="Saif S."/>
            <person name="Shea T."/>
            <person name="Sisk P."/>
            <person name="Sykes S."/>
            <person name="Wortman J."/>
            <person name="Nusbaum C."/>
            <person name="Birren B."/>
        </authorList>
    </citation>
    <scope>NUCLEOTIDE SEQUENCE [LARGE SCALE GENOMIC DNA]</scope>
    <source>
        <strain evidence="8 9">VS20</strain>
    </source>
</reference>
<dbReference type="EMBL" id="JH767186">
    <property type="protein sequence ID" value="EQC29170.1"/>
    <property type="molecule type" value="Genomic_DNA"/>
</dbReference>
<keyword evidence="4 7" id="KW-1133">Transmembrane helix</keyword>
<evidence type="ECO:0000256" key="3">
    <source>
        <dbReference type="ARBA" id="ARBA00022692"/>
    </source>
</evidence>
<feature type="transmembrane region" description="Helical" evidence="7">
    <location>
        <begin position="138"/>
        <end position="158"/>
    </location>
</feature>
<dbReference type="Proteomes" id="UP000030762">
    <property type="component" value="Unassembled WGS sequence"/>
</dbReference>
<evidence type="ECO:0000313" key="8">
    <source>
        <dbReference type="EMBL" id="EQC29170.1"/>
    </source>
</evidence>
<dbReference type="RefSeq" id="XP_008617348.1">
    <property type="nucleotide sequence ID" value="XM_008619126.1"/>
</dbReference>
<evidence type="ECO:0000256" key="7">
    <source>
        <dbReference type="SAM" id="Phobius"/>
    </source>
</evidence>
<evidence type="ECO:0000256" key="6">
    <source>
        <dbReference type="SAM" id="MobiDB-lite"/>
    </source>
</evidence>
<feature type="transmembrane region" description="Helical" evidence="7">
    <location>
        <begin position="165"/>
        <end position="186"/>
    </location>
</feature>
<accession>T0Q6S8</accession>
<feature type="transmembrane region" description="Helical" evidence="7">
    <location>
        <begin position="26"/>
        <end position="44"/>
    </location>
</feature>
<keyword evidence="9" id="KW-1185">Reference proteome</keyword>
<dbReference type="OMA" id="MRIFHIS"/>
<dbReference type="Pfam" id="PF13520">
    <property type="entry name" value="AA_permease_2"/>
    <property type="match status" value="1"/>
</dbReference>
<keyword evidence="5 7" id="KW-0472">Membrane</keyword>
<dbReference type="Gene3D" id="1.20.1740.10">
    <property type="entry name" value="Amino acid/polyamine transporter I"/>
    <property type="match status" value="1"/>
</dbReference>
<dbReference type="STRING" id="1156394.T0Q6S8"/>
<dbReference type="eggNOG" id="ENOG502SIVB">
    <property type="taxonomic scope" value="Eukaryota"/>
</dbReference>
<feature type="transmembrane region" description="Helical" evidence="7">
    <location>
        <begin position="110"/>
        <end position="132"/>
    </location>
</feature>
<evidence type="ECO:0000256" key="4">
    <source>
        <dbReference type="ARBA" id="ARBA00022989"/>
    </source>
</evidence>
<comment type="subcellular location">
    <subcellularLocation>
        <location evidence="1">Cell membrane</location>
        <topology evidence="1">Multi-pass membrane protein</topology>
    </subcellularLocation>
</comment>
<dbReference type="InterPro" id="IPR050367">
    <property type="entry name" value="APC_superfamily"/>
</dbReference>
<keyword evidence="2" id="KW-1003">Cell membrane</keyword>
<dbReference type="GO" id="GO:0022857">
    <property type="term" value="F:transmembrane transporter activity"/>
    <property type="evidence" value="ECO:0007669"/>
    <property type="project" value="InterPro"/>
</dbReference>
<dbReference type="InterPro" id="IPR002293">
    <property type="entry name" value="AA/rel_permease1"/>
</dbReference>
<dbReference type="GeneID" id="19953770"/>
<feature type="transmembrane region" description="Helical" evidence="7">
    <location>
        <begin position="333"/>
        <end position="353"/>
    </location>
</feature>
<feature type="transmembrane region" description="Helical" evidence="7">
    <location>
        <begin position="239"/>
        <end position="260"/>
    </location>
</feature>
<evidence type="ECO:0000256" key="2">
    <source>
        <dbReference type="ARBA" id="ARBA00022475"/>
    </source>
</evidence>